<dbReference type="AlphaFoldDB" id="A0A444F3S8"/>
<dbReference type="GO" id="GO:0015038">
    <property type="term" value="F:glutathione disulfide oxidoreductase activity"/>
    <property type="evidence" value="ECO:0007669"/>
    <property type="project" value="TreeGrafter"/>
</dbReference>
<feature type="non-terminal residue" evidence="1">
    <location>
        <position position="1"/>
    </location>
</feature>
<dbReference type="InterPro" id="IPR002109">
    <property type="entry name" value="Glutaredoxin"/>
</dbReference>
<organism evidence="1 2">
    <name type="scientific">Ensete ventricosum</name>
    <name type="common">Abyssinian banana</name>
    <name type="synonym">Musa ensete</name>
    <dbReference type="NCBI Taxonomy" id="4639"/>
    <lineage>
        <taxon>Eukaryota</taxon>
        <taxon>Viridiplantae</taxon>
        <taxon>Streptophyta</taxon>
        <taxon>Embryophyta</taxon>
        <taxon>Tracheophyta</taxon>
        <taxon>Spermatophyta</taxon>
        <taxon>Magnoliopsida</taxon>
        <taxon>Liliopsida</taxon>
        <taxon>Zingiberales</taxon>
        <taxon>Musaceae</taxon>
        <taxon>Ensete</taxon>
    </lineage>
</organism>
<dbReference type="PANTHER" id="PTHR45694">
    <property type="entry name" value="GLUTAREDOXIN 2"/>
    <property type="match status" value="1"/>
</dbReference>
<dbReference type="SUPFAM" id="SSF52833">
    <property type="entry name" value="Thioredoxin-like"/>
    <property type="match status" value="1"/>
</dbReference>
<gene>
    <name evidence="1" type="ORF">B296_00042258</name>
</gene>
<protein>
    <submittedName>
        <fullName evidence="1">Uncharacterized protein</fullName>
    </submittedName>
</protein>
<dbReference type="GO" id="GO:0034599">
    <property type="term" value="P:cellular response to oxidative stress"/>
    <property type="evidence" value="ECO:0007669"/>
    <property type="project" value="TreeGrafter"/>
</dbReference>
<sequence length="79" mass="8722">SKTNCAHCEWVKVLLTQLGVGFKVIELDLESDGSDIQSALAEWTAQRKLPIVFIGGNHIGGFERMFIAFTCFSISYIGI</sequence>
<dbReference type="GO" id="GO:0005737">
    <property type="term" value="C:cytoplasm"/>
    <property type="evidence" value="ECO:0007669"/>
    <property type="project" value="TreeGrafter"/>
</dbReference>
<dbReference type="EMBL" id="AMZH03006386">
    <property type="protein sequence ID" value="RRT63959.1"/>
    <property type="molecule type" value="Genomic_DNA"/>
</dbReference>
<accession>A0A444F3S8</accession>
<reference evidence="1 2" key="1">
    <citation type="journal article" date="2014" name="Agronomy (Basel)">
        <title>A Draft Genome Sequence for Ensete ventricosum, the Drought-Tolerant Tree Against Hunger.</title>
        <authorList>
            <person name="Harrison J."/>
            <person name="Moore K.A."/>
            <person name="Paszkiewicz K."/>
            <person name="Jones T."/>
            <person name="Grant M."/>
            <person name="Ambacheew D."/>
            <person name="Muzemil S."/>
            <person name="Studholme D.J."/>
        </authorList>
    </citation>
    <scope>NUCLEOTIDE SEQUENCE [LARGE SCALE GENOMIC DNA]</scope>
</reference>
<comment type="caution">
    <text evidence="1">The sequence shown here is derived from an EMBL/GenBank/DDBJ whole genome shotgun (WGS) entry which is preliminary data.</text>
</comment>
<dbReference type="Proteomes" id="UP000287651">
    <property type="component" value="Unassembled WGS sequence"/>
</dbReference>
<name>A0A444F3S8_ENSVE</name>
<dbReference type="Gene3D" id="3.40.30.10">
    <property type="entry name" value="Glutaredoxin"/>
    <property type="match status" value="1"/>
</dbReference>
<evidence type="ECO:0000313" key="1">
    <source>
        <dbReference type="EMBL" id="RRT63959.1"/>
    </source>
</evidence>
<proteinExistence type="predicted"/>
<dbReference type="PROSITE" id="PS51354">
    <property type="entry name" value="GLUTAREDOXIN_2"/>
    <property type="match status" value="1"/>
</dbReference>
<evidence type="ECO:0000313" key="2">
    <source>
        <dbReference type="Proteomes" id="UP000287651"/>
    </source>
</evidence>
<dbReference type="InterPro" id="IPR036249">
    <property type="entry name" value="Thioredoxin-like_sf"/>
</dbReference>
<dbReference type="PANTHER" id="PTHR45694:SF13">
    <property type="entry name" value="GLUTAREDOXIN-C1"/>
    <property type="match status" value="1"/>
</dbReference>
<dbReference type="Pfam" id="PF00462">
    <property type="entry name" value="Glutaredoxin"/>
    <property type="match status" value="1"/>
</dbReference>